<keyword evidence="2" id="KW-1185">Reference proteome</keyword>
<evidence type="ECO:0000313" key="1">
    <source>
        <dbReference type="EMBL" id="KAE9397897.1"/>
    </source>
</evidence>
<evidence type="ECO:0000313" key="2">
    <source>
        <dbReference type="Proteomes" id="UP000799118"/>
    </source>
</evidence>
<dbReference type="EMBL" id="ML769490">
    <property type="protein sequence ID" value="KAE9397897.1"/>
    <property type="molecule type" value="Genomic_DNA"/>
</dbReference>
<feature type="non-terminal residue" evidence="1">
    <location>
        <position position="1"/>
    </location>
</feature>
<proteinExistence type="predicted"/>
<name>A0A6A4HLI0_9AGAR</name>
<dbReference type="AlphaFoldDB" id="A0A6A4HLI0"/>
<dbReference type="Proteomes" id="UP000799118">
    <property type="component" value="Unassembled WGS sequence"/>
</dbReference>
<sequence length="103" mass="11862">IFAHLDVSTLFSLKRTCKAGRVYVDHLHKRAFTVKLALRPFFKESEVKCFQCLQAATGLIIGGSIALKFFTRQCYHSDMDVYCYLPRCDVVAMWLQSIGYVFQ</sequence>
<organism evidence="1 2">
    <name type="scientific">Gymnopus androsaceus JB14</name>
    <dbReference type="NCBI Taxonomy" id="1447944"/>
    <lineage>
        <taxon>Eukaryota</taxon>
        <taxon>Fungi</taxon>
        <taxon>Dikarya</taxon>
        <taxon>Basidiomycota</taxon>
        <taxon>Agaricomycotina</taxon>
        <taxon>Agaricomycetes</taxon>
        <taxon>Agaricomycetidae</taxon>
        <taxon>Agaricales</taxon>
        <taxon>Marasmiineae</taxon>
        <taxon>Omphalotaceae</taxon>
        <taxon>Gymnopus</taxon>
    </lineage>
</organism>
<accession>A0A6A4HLI0</accession>
<reference evidence="1" key="1">
    <citation type="journal article" date="2019" name="Environ. Microbiol.">
        <title>Fungal ecological strategies reflected in gene transcription - a case study of two litter decomposers.</title>
        <authorList>
            <person name="Barbi F."/>
            <person name="Kohler A."/>
            <person name="Barry K."/>
            <person name="Baskaran P."/>
            <person name="Daum C."/>
            <person name="Fauchery L."/>
            <person name="Ihrmark K."/>
            <person name="Kuo A."/>
            <person name="LaButti K."/>
            <person name="Lipzen A."/>
            <person name="Morin E."/>
            <person name="Grigoriev I.V."/>
            <person name="Henrissat B."/>
            <person name="Lindahl B."/>
            <person name="Martin F."/>
        </authorList>
    </citation>
    <scope>NUCLEOTIDE SEQUENCE</scope>
    <source>
        <strain evidence="1">JB14</strain>
    </source>
</reference>
<protein>
    <submittedName>
        <fullName evidence="1">Uncharacterized protein</fullName>
    </submittedName>
</protein>
<gene>
    <name evidence="1" type="ORF">BT96DRAFT_803177</name>
</gene>
<feature type="non-terminal residue" evidence="1">
    <location>
        <position position="103"/>
    </location>
</feature>
<dbReference type="OrthoDB" id="3041043at2759"/>